<gene>
    <name evidence="2" type="ORF">AVDCRST_MAG13-2681</name>
</gene>
<keyword evidence="1" id="KW-0472">Membrane</keyword>
<dbReference type="EMBL" id="CADCVO010000429">
    <property type="protein sequence ID" value="CAA9508700.1"/>
    <property type="molecule type" value="Genomic_DNA"/>
</dbReference>
<keyword evidence="1" id="KW-0812">Transmembrane</keyword>
<keyword evidence="1" id="KW-1133">Transmembrane helix</keyword>
<name>A0A6J4SXW6_9ACTN</name>
<accession>A0A6J4SXW6</accession>
<feature type="non-terminal residue" evidence="2">
    <location>
        <position position="1"/>
    </location>
</feature>
<proteinExistence type="predicted"/>
<evidence type="ECO:0000256" key="1">
    <source>
        <dbReference type="SAM" id="Phobius"/>
    </source>
</evidence>
<protein>
    <submittedName>
        <fullName evidence="2">Uncharacterized protein</fullName>
    </submittedName>
</protein>
<organism evidence="2">
    <name type="scientific">uncultured Solirubrobacteraceae bacterium</name>
    <dbReference type="NCBI Taxonomy" id="1162706"/>
    <lineage>
        <taxon>Bacteria</taxon>
        <taxon>Bacillati</taxon>
        <taxon>Actinomycetota</taxon>
        <taxon>Thermoleophilia</taxon>
        <taxon>Solirubrobacterales</taxon>
        <taxon>Solirubrobacteraceae</taxon>
        <taxon>environmental samples</taxon>
    </lineage>
</organism>
<sequence length="58" mass="6244">RRGGLGRIIDVSIGQLETARAYAAVVVLTLFALALFAALALAERRLLPWASRPQGPRT</sequence>
<feature type="transmembrane region" description="Helical" evidence="1">
    <location>
        <begin position="21"/>
        <end position="42"/>
    </location>
</feature>
<reference evidence="2" key="1">
    <citation type="submission" date="2020-02" db="EMBL/GenBank/DDBJ databases">
        <authorList>
            <person name="Meier V. D."/>
        </authorList>
    </citation>
    <scope>NUCLEOTIDE SEQUENCE</scope>
    <source>
        <strain evidence="2">AVDCRST_MAG13</strain>
    </source>
</reference>
<evidence type="ECO:0000313" key="2">
    <source>
        <dbReference type="EMBL" id="CAA9508700.1"/>
    </source>
</evidence>
<dbReference type="AlphaFoldDB" id="A0A6J4SXW6"/>